<dbReference type="Proteomes" id="UP000187429">
    <property type="component" value="Unassembled WGS sequence"/>
</dbReference>
<organism evidence="1 2">
    <name type="scientific">Smittium culicis</name>
    <dbReference type="NCBI Taxonomy" id="133412"/>
    <lineage>
        <taxon>Eukaryota</taxon>
        <taxon>Fungi</taxon>
        <taxon>Fungi incertae sedis</taxon>
        <taxon>Zoopagomycota</taxon>
        <taxon>Kickxellomycotina</taxon>
        <taxon>Harpellomycetes</taxon>
        <taxon>Harpellales</taxon>
        <taxon>Legeriomycetaceae</taxon>
        <taxon>Smittium</taxon>
    </lineage>
</organism>
<protein>
    <submittedName>
        <fullName evidence="1">Uncharacterized protein</fullName>
    </submittedName>
</protein>
<proteinExistence type="predicted"/>
<dbReference type="AlphaFoldDB" id="A0A1R1XBZ7"/>
<sequence length="91" mass="10547">MASEKEEGATRLLLRNLFLEPPQNVDYTLNKTHRHQVGKIVFEKQITTPFMIPKKFPLLNVQSHQCKTKIICVAIRELTEKEVFILSKIAI</sequence>
<evidence type="ECO:0000313" key="2">
    <source>
        <dbReference type="Proteomes" id="UP000187429"/>
    </source>
</evidence>
<evidence type="ECO:0000313" key="1">
    <source>
        <dbReference type="EMBL" id="OMJ12143.1"/>
    </source>
</evidence>
<comment type="caution">
    <text evidence="1">The sequence shown here is derived from an EMBL/GenBank/DDBJ whole genome shotgun (WGS) entry which is preliminary data.</text>
</comment>
<dbReference type="EMBL" id="LSSM01005703">
    <property type="protein sequence ID" value="OMJ12143.1"/>
    <property type="molecule type" value="Genomic_DNA"/>
</dbReference>
<reference evidence="2" key="1">
    <citation type="submission" date="2017-01" db="EMBL/GenBank/DDBJ databases">
        <authorList>
            <person name="Wang Y."/>
            <person name="White M."/>
            <person name="Kvist S."/>
            <person name="Moncalvo J.-M."/>
        </authorList>
    </citation>
    <scope>NUCLEOTIDE SEQUENCE [LARGE SCALE GENOMIC DNA]</scope>
    <source>
        <strain evidence="2">ID-206-W2</strain>
    </source>
</reference>
<gene>
    <name evidence="1" type="ORF">AYI69_g9536</name>
</gene>
<keyword evidence="2" id="KW-1185">Reference proteome</keyword>
<name>A0A1R1XBZ7_9FUNG</name>
<accession>A0A1R1XBZ7</accession>